<evidence type="ECO:0000313" key="2">
    <source>
        <dbReference type="Proteomes" id="UP000198427"/>
    </source>
</evidence>
<dbReference type="Proteomes" id="UP000198427">
    <property type="component" value="Unassembled WGS sequence"/>
</dbReference>
<gene>
    <name evidence="1" type="ORF">SAMN06265364_10644</name>
</gene>
<sequence>MDIHTAIGEEGSLWISTGLLIQFYRSFTQLSYQKRYKLIIFASTVDNVDNSV</sequence>
<keyword evidence="2" id="KW-1185">Reference proteome</keyword>
<dbReference type="EMBL" id="FZNZ01000006">
    <property type="protein sequence ID" value="SNR71479.1"/>
    <property type="molecule type" value="Genomic_DNA"/>
</dbReference>
<protein>
    <submittedName>
        <fullName evidence="1">Uncharacterized protein</fullName>
    </submittedName>
</protein>
<comment type="caution">
    <text evidence="1">The sequence shown here is derived from an EMBL/GenBank/DDBJ whole genome shotgun (WGS) entry which is preliminary data.</text>
</comment>
<name>A0AA94LJM1_9BACT</name>
<accession>A0AA94LJM1</accession>
<organism evidence="1 2">
    <name type="scientific">Prevotella jejuni</name>
    <dbReference type="NCBI Taxonomy" id="1177574"/>
    <lineage>
        <taxon>Bacteria</taxon>
        <taxon>Pseudomonadati</taxon>
        <taxon>Bacteroidota</taxon>
        <taxon>Bacteroidia</taxon>
        <taxon>Bacteroidales</taxon>
        <taxon>Prevotellaceae</taxon>
        <taxon>Prevotella</taxon>
    </lineage>
</organism>
<proteinExistence type="predicted"/>
<dbReference type="AlphaFoldDB" id="A0AA94LJM1"/>
<evidence type="ECO:0000313" key="1">
    <source>
        <dbReference type="EMBL" id="SNR71479.1"/>
    </source>
</evidence>
<reference evidence="1 2" key="1">
    <citation type="submission" date="2017-06" db="EMBL/GenBank/DDBJ databases">
        <authorList>
            <person name="Varghese N."/>
            <person name="Submissions S."/>
        </authorList>
    </citation>
    <scope>NUCLEOTIDE SEQUENCE [LARGE SCALE GENOMIC DNA]</scope>
    <source>
        <strain evidence="1 2">DSM 26989</strain>
    </source>
</reference>